<dbReference type="CDD" id="cd00060">
    <property type="entry name" value="FHA"/>
    <property type="match status" value="1"/>
</dbReference>
<gene>
    <name evidence="4" type="ORF">EX30DRAFT_123091</name>
</gene>
<dbReference type="STRING" id="341454.A0A4S2MPF7"/>
<sequence>MSRAHAMMTLVTEPENKVVIVDSKSMHGTFVDGRQLGVQEEAEILSGTEVTFGANIVRTPRVSPTRRLSGYGVSENELMLSESSGDDQDDYEFDDEEPDLDEDEDSCYSSGASSSPPDSPASSSRSLDSTTKEGATSTKSSVPANADIVCIDDDEPRRETSRAKMPSIPSLVNLENQPVSTPWRKRSSHDPEVIIVEQYRMVRDSDAKRHLEVEKSDPRKPICIDDDDEEENENKETDSENDEHESEDALSDAENSDPEEDQKVEDSGKCRVANEGGAAEDIRGEGQEKIPSTSDSPTNTKESEPKRPILWSQYGRSKGANPAWTENPRPAVEPLPSPYLSRPTLEAHQSLPPLEQYKHIGGIPYSSNPYQWCSTRTPLVANPESPRPTNQSPRQITQPIPPLMMTKPEFFEARSHNRAEAERMSVRAMTLDMDPVRSRFVAYKEWPYDLPLAKNVDDFTERYENHPMISNTSKEHMADTRASNLAILRSRLQKMKELHDSRDYTDGDYTVEDSGSEEELAQDEDQHEPKESNIYEEMAGFCAIEMGDPEKLSSDNETKEPAPEVADLSSSDDSCGAPETASGLASPPPSEKEVVPEEAVSVAPEPETSSRKRKYERMVHVEVPASGEEFHREEYENVAAVVDLPTRPTKRVRTTPPATGGRVAGYAASFLGGLLVGGAGLFAALVASAAE</sequence>
<dbReference type="Gene3D" id="2.60.200.20">
    <property type="match status" value="1"/>
</dbReference>
<dbReference type="InterPro" id="IPR000253">
    <property type="entry name" value="FHA_dom"/>
</dbReference>
<feature type="compositionally biased region" description="Polar residues" evidence="1">
    <location>
        <begin position="132"/>
        <end position="143"/>
    </location>
</feature>
<dbReference type="SUPFAM" id="SSF49879">
    <property type="entry name" value="SMAD/FHA domain"/>
    <property type="match status" value="1"/>
</dbReference>
<accession>A0A4S2MPF7</accession>
<feature type="compositionally biased region" description="Acidic residues" evidence="1">
    <location>
        <begin position="509"/>
        <end position="526"/>
    </location>
</feature>
<reference evidence="4 5" key="1">
    <citation type="submission" date="2019-04" db="EMBL/GenBank/DDBJ databases">
        <title>Comparative genomics and transcriptomics to analyze fruiting body development in filamentous ascomycetes.</title>
        <authorList>
            <consortium name="DOE Joint Genome Institute"/>
            <person name="Lutkenhaus R."/>
            <person name="Traeger S."/>
            <person name="Breuer J."/>
            <person name="Kuo A."/>
            <person name="Lipzen A."/>
            <person name="Pangilinan J."/>
            <person name="Dilworth D."/>
            <person name="Sandor L."/>
            <person name="Poggeler S."/>
            <person name="Barry K."/>
            <person name="Grigoriev I.V."/>
            <person name="Nowrousian M."/>
        </authorList>
    </citation>
    <scope>NUCLEOTIDE SEQUENCE [LARGE SCALE GENOMIC DNA]</scope>
    <source>
        <strain evidence="4 5">CBS 389.68</strain>
    </source>
</reference>
<dbReference type="AlphaFoldDB" id="A0A4S2MPF7"/>
<feature type="compositionally biased region" description="Basic and acidic residues" evidence="1">
    <location>
        <begin position="548"/>
        <end position="562"/>
    </location>
</feature>
<name>A0A4S2MPF7_9PEZI</name>
<feature type="compositionally biased region" description="Acidic residues" evidence="1">
    <location>
        <begin position="84"/>
        <end position="106"/>
    </location>
</feature>
<evidence type="ECO:0000256" key="2">
    <source>
        <dbReference type="SAM" id="Phobius"/>
    </source>
</evidence>
<feature type="compositionally biased region" description="Polar residues" evidence="1">
    <location>
        <begin position="387"/>
        <end position="398"/>
    </location>
</feature>
<feature type="transmembrane region" description="Helical" evidence="2">
    <location>
        <begin position="663"/>
        <end position="687"/>
    </location>
</feature>
<feature type="compositionally biased region" description="Polar residues" evidence="1">
    <location>
        <begin position="290"/>
        <end position="300"/>
    </location>
</feature>
<organism evidence="4 5">
    <name type="scientific">Ascodesmis nigricans</name>
    <dbReference type="NCBI Taxonomy" id="341454"/>
    <lineage>
        <taxon>Eukaryota</taxon>
        <taxon>Fungi</taxon>
        <taxon>Dikarya</taxon>
        <taxon>Ascomycota</taxon>
        <taxon>Pezizomycotina</taxon>
        <taxon>Pezizomycetes</taxon>
        <taxon>Pezizales</taxon>
        <taxon>Ascodesmidaceae</taxon>
        <taxon>Ascodesmis</taxon>
    </lineage>
</organism>
<feature type="domain" description="FHA" evidence="3">
    <location>
        <begin position="1"/>
        <end position="36"/>
    </location>
</feature>
<feature type="region of interest" description="Disordered" evidence="1">
    <location>
        <begin position="548"/>
        <end position="615"/>
    </location>
</feature>
<feature type="compositionally biased region" description="Low complexity" evidence="1">
    <location>
        <begin position="597"/>
        <end position="607"/>
    </location>
</feature>
<evidence type="ECO:0000256" key="1">
    <source>
        <dbReference type="SAM" id="MobiDB-lite"/>
    </source>
</evidence>
<feature type="compositionally biased region" description="Acidic residues" evidence="1">
    <location>
        <begin position="224"/>
        <end position="263"/>
    </location>
</feature>
<dbReference type="InParanoid" id="A0A4S2MPF7"/>
<protein>
    <recommendedName>
        <fullName evidence="3">FHA domain-containing protein</fullName>
    </recommendedName>
</protein>
<keyword evidence="5" id="KW-1185">Reference proteome</keyword>
<dbReference type="PROSITE" id="PS50006">
    <property type="entry name" value="FHA_DOMAIN"/>
    <property type="match status" value="1"/>
</dbReference>
<keyword evidence="2" id="KW-0472">Membrane</keyword>
<dbReference type="Pfam" id="PF00498">
    <property type="entry name" value="FHA"/>
    <property type="match status" value="1"/>
</dbReference>
<feature type="region of interest" description="Disordered" evidence="1">
    <location>
        <begin position="63"/>
        <end position="338"/>
    </location>
</feature>
<keyword evidence="2" id="KW-0812">Transmembrane</keyword>
<dbReference type="OrthoDB" id="4096268at2759"/>
<dbReference type="EMBL" id="ML220135">
    <property type="protein sequence ID" value="TGZ79076.1"/>
    <property type="molecule type" value="Genomic_DNA"/>
</dbReference>
<feature type="region of interest" description="Disordered" evidence="1">
    <location>
        <begin position="498"/>
        <end position="530"/>
    </location>
</feature>
<feature type="compositionally biased region" description="Basic and acidic residues" evidence="1">
    <location>
        <begin position="200"/>
        <end position="223"/>
    </location>
</feature>
<evidence type="ECO:0000313" key="5">
    <source>
        <dbReference type="Proteomes" id="UP000298138"/>
    </source>
</evidence>
<feature type="region of interest" description="Disordered" evidence="1">
    <location>
        <begin position="382"/>
        <end position="401"/>
    </location>
</feature>
<evidence type="ECO:0000259" key="3">
    <source>
        <dbReference type="PROSITE" id="PS50006"/>
    </source>
</evidence>
<dbReference type="Proteomes" id="UP000298138">
    <property type="component" value="Unassembled WGS sequence"/>
</dbReference>
<proteinExistence type="predicted"/>
<keyword evidence="2" id="KW-1133">Transmembrane helix</keyword>
<dbReference type="InterPro" id="IPR008984">
    <property type="entry name" value="SMAD_FHA_dom_sf"/>
</dbReference>
<feature type="compositionally biased region" description="Low complexity" evidence="1">
    <location>
        <begin position="107"/>
        <end position="129"/>
    </location>
</feature>
<evidence type="ECO:0000313" key="4">
    <source>
        <dbReference type="EMBL" id="TGZ79076.1"/>
    </source>
</evidence>